<comment type="caution">
    <text evidence="1">The sequence shown here is derived from an EMBL/GenBank/DDBJ whole genome shotgun (WGS) entry which is preliminary data.</text>
</comment>
<evidence type="ECO:0000313" key="1">
    <source>
        <dbReference type="EMBL" id="MPM38320.1"/>
    </source>
</evidence>
<gene>
    <name evidence="1" type="ORF">SDC9_84949</name>
</gene>
<accession>A0A644ZBP9</accession>
<dbReference type="EMBL" id="VSSQ01008244">
    <property type="protein sequence ID" value="MPM38320.1"/>
    <property type="molecule type" value="Genomic_DNA"/>
</dbReference>
<organism evidence="1">
    <name type="scientific">bioreactor metagenome</name>
    <dbReference type="NCBI Taxonomy" id="1076179"/>
    <lineage>
        <taxon>unclassified sequences</taxon>
        <taxon>metagenomes</taxon>
        <taxon>ecological metagenomes</taxon>
    </lineage>
</organism>
<proteinExistence type="predicted"/>
<reference evidence="1" key="1">
    <citation type="submission" date="2019-08" db="EMBL/GenBank/DDBJ databases">
        <authorList>
            <person name="Kucharzyk K."/>
            <person name="Murdoch R.W."/>
            <person name="Higgins S."/>
            <person name="Loffler F."/>
        </authorList>
    </citation>
    <scope>NUCLEOTIDE SEQUENCE</scope>
</reference>
<name>A0A644ZBP9_9ZZZZ</name>
<sequence length="78" mass="9314">MSSSPGIVCVVIVTAELEIVDILYLKIERVKYFSRFFPHFLLKRQKFYIHVKKLLSSVYNGNRQQFILYQFQCFPDYG</sequence>
<protein>
    <submittedName>
        <fullName evidence="1">Uncharacterized protein</fullName>
    </submittedName>
</protein>
<dbReference type="AlphaFoldDB" id="A0A644ZBP9"/>